<feature type="region of interest" description="Disordered" evidence="1">
    <location>
        <begin position="1"/>
        <end position="59"/>
    </location>
</feature>
<dbReference type="EMBL" id="CM031822">
    <property type="protein sequence ID" value="KAG6628518.1"/>
    <property type="molecule type" value="Genomic_DNA"/>
</dbReference>
<feature type="compositionally biased region" description="Gly residues" evidence="1">
    <location>
        <begin position="87"/>
        <end position="96"/>
    </location>
</feature>
<protein>
    <submittedName>
        <fullName evidence="2">Uncharacterized protein</fullName>
    </submittedName>
</protein>
<evidence type="ECO:0000256" key="1">
    <source>
        <dbReference type="SAM" id="MobiDB-lite"/>
    </source>
</evidence>
<reference evidence="2" key="1">
    <citation type="submission" date="2020-12" db="EMBL/GenBank/DDBJ databases">
        <title>WGS assembly of Carya illinoinensis cv. Pawnee.</title>
        <authorList>
            <person name="Platts A."/>
            <person name="Shu S."/>
            <person name="Wright S."/>
            <person name="Barry K."/>
            <person name="Edger P."/>
            <person name="Pires J.C."/>
            <person name="Schmutz J."/>
        </authorList>
    </citation>
    <scope>NUCLEOTIDE SEQUENCE</scope>
    <source>
        <tissue evidence="2">Leaf</tissue>
    </source>
</reference>
<feature type="compositionally biased region" description="Basic residues" evidence="1">
    <location>
        <begin position="15"/>
        <end position="29"/>
    </location>
</feature>
<accession>A0A8T1NFQ2</accession>
<name>A0A8T1NFQ2_CARIL</name>
<organism evidence="2 3">
    <name type="scientific">Carya illinoinensis</name>
    <name type="common">Pecan</name>
    <dbReference type="NCBI Taxonomy" id="32201"/>
    <lineage>
        <taxon>Eukaryota</taxon>
        <taxon>Viridiplantae</taxon>
        <taxon>Streptophyta</taxon>
        <taxon>Embryophyta</taxon>
        <taxon>Tracheophyta</taxon>
        <taxon>Spermatophyta</taxon>
        <taxon>Magnoliopsida</taxon>
        <taxon>eudicotyledons</taxon>
        <taxon>Gunneridae</taxon>
        <taxon>Pentapetalae</taxon>
        <taxon>rosids</taxon>
        <taxon>fabids</taxon>
        <taxon>Fagales</taxon>
        <taxon>Juglandaceae</taxon>
        <taxon>Carya</taxon>
    </lineage>
</organism>
<gene>
    <name evidence="2" type="ORF">CIPAW_14G018600</name>
</gene>
<evidence type="ECO:0000313" key="3">
    <source>
        <dbReference type="Proteomes" id="UP000811609"/>
    </source>
</evidence>
<dbReference type="AlphaFoldDB" id="A0A8T1NFQ2"/>
<proteinExistence type="predicted"/>
<feature type="region of interest" description="Disordered" evidence="1">
    <location>
        <begin position="84"/>
        <end position="110"/>
    </location>
</feature>
<evidence type="ECO:0000313" key="2">
    <source>
        <dbReference type="EMBL" id="KAG6628518.1"/>
    </source>
</evidence>
<dbReference type="Proteomes" id="UP000811609">
    <property type="component" value="Chromosome 14"/>
</dbReference>
<comment type="caution">
    <text evidence="2">The sequence shown here is derived from an EMBL/GenBank/DDBJ whole genome shotgun (WGS) entry which is preliminary data.</text>
</comment>
<sequence length="110" mass="12921">MHFSRSNGEREAPVKKGRKQRWWRRRQRLRNQGGVKEKKGGAEGKEEKREKRMGGRRRRRWRKVEFGDTFGMRLILRCILDERSGGHRLGGGGLGGEGDRLRTRSQQHVI</sequence>
<keyword evidence="3" id="KW-1185">Reference proteome</keyword>
<feature type="compositionally biased region" description="Basic and acidic residues" evidence="1">
    <location>
        <begin position="35"/>
        <end position="53"/>
    </location>
</feature>